<dbReference type="SUPFAM" id="SSF46785">
    <property type="entry name" value="Winged helix' DNA-binding domain"/>
    <property type="match status" value="1"/>
</dbReference>
<dbReference type="PROSITE" id="PS50949">
    <property type="entry name" value="HTH_GNTR"/>
    <property type="match status" value="1"/>
</dbReference>
<organism evidence="5 6">
    <name type="scientific">Sinomonas halotolerans</name>
    <dbReference type="NCBI Taxonomy" id="1644133"/>
    <lineage>
        <taxon>Bacteria</taxon>
        <taxon>Bacillati</taxon>
        <taxon>Actinomycetota</taxon>
        <taxon>Actinomycetes</taxon>
        <taxon>Micrococcales</taxon>
        <taxon>Micrococcaceae</taxon>
        <taxon>Sinomonas</taxon>
    </lineage>
</organism>
<dbReference type="InterPro" id="IPR006059">
    <property type="entry name" value="SBP"/>
</dbReference>
<keyword evidence="1" id="KW-0805">Transcription regulation</keyword>
<evidence type="ECO:0000256" key="3">
    <source>
        <dbReference type="ARBA" id="ARBA00023163"/>
    </source>
</evidence>
<dbReference type="Pfam" id="PF13416">
    <property type="entry name" value="SBP_bac_8"/>
    <property type="match status" value="1"/>
</dbReference>
<keyword evidence="3" id="KW-0804">Transcription</keyword>
<dbReference type="PRINTS" id="PR00035">
    <property type="entry name" value="HTHGNTR"/>
</dbReference>
<sequence>MKLAELDPASRTPLYEQLKEALVAAILEGRFGTDGQLPTEHDLCEQLGISRNPVHRALAELFDEGVIIRQRRRGTFVNPAWITRQLSDARVRVTVPTEEWANVVRSISPAEIILDVQVVPFTELHRHVLAAVAAGEAPDLAVLDSVWVPQLAALDALHPVDSLDPEWVETTYRADVARAFIEATSHEGHIVAVQAEADVAGLWYDRESMARVGFVHAPATLRELRQAARACLDAFGHPPIAVPAGPDAAETATYVLHGWLCAHGASVIEHEQVVLAEPPAVRAVRALSSLVKDGLIDAASAGWGRTEALESLVSGLSQMALGGSYDLAALARLTGLSPAQVLDRFGFAPLPSGTEAGSKVLAGGLAYAVFRQARQPHLAMRIVRRLMEATVQLTVADTTGQLPSRVSVASVLERGSGFLHDVARLLPEATTRPAVPEYERVSVQLRHLLAGVVSGGSVPREVRRAAEGVAAVTGLELAS</sequence>
<feature type="domain" description="HTH gntR-type" evidence="4">
    <location>
        <begin position="12"/>
        <end position="80"/>
    </location>
</feature>
<dbReference type="PANTHER" id="PTHR43649">
    <property type="entry name" value="ARABINOSE-BINDING PROTEIN-RELATED"/>
    <property type="match status" value="1"/>
</dbReference>
<dbReference type="Pfam" id="PF00392">
    <property type="entry name" value="GntR"/>
    <property type="match status" value="1"/>
</dbReference>
<keyword evidence="6" id="KW-1185">Reference proteome</keyword>
<dbReference type="RefSeq" id="WP_345883614.1">
    <property type="nucleotide sequence ID" value="NZ_JBDFRB010000003.1"/>
</dbReference>
<dbReference type="Gene3D" id="1.10.10.10">
    <property type="entry name" value="Winged helix-like DNA-binding domain superfamily/Winged helix DNA-binding domain"/>
    <property type="match status" value="1"/>
</dbReference>
<evidence type="ECO:0000259" key="4">
    <source>
        <dbReference type="PROSITE" id="PS50949"/>
    </source>
</evidence>
<dbReference type="CDD" id="cd07377">
    <property type="entry name" value="WHTH_GntR"/>
    <property type="match status" value="1"/>
</dbReference>
<dbReference type="EMBL" id="JBDFRB010000003">
    <property type="protein sequence ID" value="MEN2743956.1"/>
    <property type="molecule type" value="Genomic_DNA"/>
</dbReference>
<dbReference type="Gene3D" id="3.40.190.10">
    <property type="entry name" value="Periplasmic binding protein-like II"/>
    <property type="match status" value="2"/>
</dbReference>
<name>A0ABU9WXP2_9MICC</name>
<dbReference type="PANTHER" id="PTHR43649:SF12">
    <property type="entry name" value="DIACETYLCHITOBIOSE BINDING PROTEIN DASA"/>
    <property type="match status" value="1"/>
</dbReference>
<dbReference type="SUPFAM" id="SSF53850">
    <property type="entry name" value="Periplasmic binding protein-like II"/>
    <property type="match status" value="1"/>
</dbReference>
<dbReference type="SMART" id="SM00345">
    <property type="entry name" value="HTH_GNTR"/>
    <property type="match status" value="1"/>
</dbReference>
<evidence type="ECO:0000256" key="2">
    <source>
        <dbReference type="ARBA" id="ARBA00023125"/>
    </source>
</evidence>
<comment type="caution">
    <text evidence="5">The sequence shown here is derived from an EMBL/GenBank/DDBJ whole genome shotgun (WGS) entry which is preliminary data.</text>
</comment>
<dbReference type="Proteomes" id="UP001422074">
    <property type="component" value="Unassembled WGS sequence"/>
</dbReference>
<dbReference type="InterPro" id="IPR000524">
    <property type="entry name" value="Tscrpt_reg_HTH_GntR"/>
</dbReference>
<reference evidence="5 6" key="1">
    <citation type="submission" date="2024-05" db="EMBL/GenBank/DDBJ databases">
        <title>Sinomonas sp. nov., isolated from a waste landfill.</title>
        <authorList>
            <person name="Zhao Y."/>
        </authorList>
    </citation>
    <scope>NUCLEOTIDE SEQUENCE [LARGE SCALE GENOMIC DNA]</scope>
    <source>
        <strain evidence="5 6">CCTCC AB2014300</strain>
    </source>
</reference>
<gene>
    <name evidence="5" type="ORF">ABCQ75_05315</name>
</gene>
<dbReference type="InterPro" id="IPR036388">
    <property type="entry name" value="WH-like_DNA-bd_sf"/>
</dbReference>
<dbReference type="InterPro" id="IPR050490">
    <property type="entry name" value="Bact_solute-bd_prot1"/>
</dbReference>
<evidence type="ECO:0000313" key="6">
    <source>
        <dbReference type="Proteomes" id="UP001422074"/>
    </source>
</evidence>
<accession>A0ABU9WXP2</accession>
<keyword evidence="2" id="KW-0238">DNA-binding</keyword>
<evidence type="ECO:0000313" key="5">
    <source>
        <dbReference type="EMBL" id="MEN2743956.1"/>
    </source>
</evidence>
<dbReference type="InterPro" id="IPR036390">
    <property type="entry name" value="WH_DNA-bd_sf"/>
</dbReference>
<protein>
    <submittedName>
        <fullName evidence="5">Extracellular solute-binding protein</fullName>
    </submittedName>
</protein>
<evidence type="ECO:0000256" key="1">
    <source>
        <dbReference type="ARBA" id="ARBA00023015"/>
    </source>
</evidence>
<proteinExistence type="predicted"/>